<protein>
    <submittedName>
        <fullName evidence="1">Uncharacterized protein</fullName>
    </submittedName>
</protein>
<sequence>MSRKQEFIQAVTHLEKSLANALNAVSQTGTPENVENFTKLMIKKEIILSTLLDEIK</sequence>
<dbReference type="RefSeq" id="WP_186324613.1">
    <property type="nucleotide sequence ID" value="NZ_JBHSMC010000001.1"/>
</dbReference>
<proteinExistence type="predicted"/>
<comment type="caution">
    <text evidence="1">The sequence shown here is derived from an EMBL/GenBank/DDBJ whole genome shotgun (WGS) entry which is preliminary data.</text>
</comment>
<dbReference type="EMBL" id="JBHSMC010000001">
    <property type="protein sequence ID" value="MFC5463686.1"/>
    <property type="molecule type" value="Genomic_DNA"/>
</dbReference>
<organism evidence="1 2">
    <name type="scientific">Lederbergia graminis</name>
    <dbReference type="NCBI Taxonomy" id="735518"/>
    <lineage>
        <taxon>Bacteria</taxon>
        <taxon>Bacillati</taxon>
        <taxon>Bacillota</taxon>
        <taxon>Bacilli</taxon>
        <taxon>Bacillales</taxon>
        <taxon>Bacillaceae</taxon>
        <taxon>Lederbergia</taxon>
    </lineage>
</organism>
<evidence type="ECO:0000313" key="1">
    <source>
        <dbReference type="EMBL" id="MFC5463686.1"/>
    </source>
</evidence>
<gene>
    <name evidence="1" type="ORF">ACFPM4_02830</name>
</gene>
<reference evidence="2" key="1">
    <citation type="journal article" date="2019" name="Int. J. Syst. Evol. Microbiol.">
        <title>The Global Catalogue of Microorganisms (GCM) 10K type strain sequencing project: providing services to taxonomists for standard genome sequencing and annotation.</title>
        <authorList>
            <consortium name="The Broad Institute Genomics Platform"/>
            <consortium name="The Broad Institute Genome Sequencing Center for Infectious Disease"/>
            <person name="Wu L."/>
            <person name="Ma J."/>
        </authorList>
    </citation>
    <scope>NUCLEOTIDE SEQUENCE [LARGE SCALE GENOMIC DNA]</scope>
    <source>
        <strain evidence="2">CGMCC 1.12237</strain>
    </source>
</reference>
<keyword evidence="2" id="KW-1185">Reference proteome</keyword>
<evidence type="ECO:0000313" key="2">
    <source>
        <dbReference type="Proteomes" id="UP001596147"/>
    </source>
</evidence>
<name>A0ABW0LFS1_9BACI</name>
<accession>A0ABW0LFS1</accession>
<dbReference type="Proteomes" id="UP001596147">
    <property type="component" value="Unassembled WGS sequence"/>
</dbReference>